<comment type="caution">
    <text evidence="2">The sequence shown here is derived from an EMBL/GenBank/DDBJ whole genome shotgun (WGS) entry which is preliminary data.</text>
</comment>
<name>A0A2G5HAF3_CERBT</name>
<dbReference type="AlphaFoldDB" id="A0A2G5HAF3"/>
<feature type="compositionally biased region" description="Polar residues" evidence="1">
    <location>
        <begin position="27"/>
        <end position="43"/>
    </location>
</feature>
<sequence length="243" mass="27733">MPHLLPSLAPASRVQLAFSARRATFYSPHNTTHRGSVTAQDTTPPRALASRTTPTNAMCPQTTPPMNEVKSAGSYTTTTEEDTAALRDHRENVPQELYDMIYDMTFTAEPEVRVIYPENVRPVGDQDPTGKLKPGRSIHVSRNKAFSHLLHVDRRTRARYAQSHFGQWSLIIVFGIVMLDRLVKAMDKRHVLWMRLYLRDESGGYDGEYQDLITRHESSFDCVRPYVRCRGLEEILKRDFGGQ</sequence>
<proteinExistence type="predicted"/>
<reference evidence="2 3" key="1">
    <citation type="submission" date="2015-10" db="EMBL/GenBank/DDBJ databases">
        <title>The cercosporin biosynthetic gene cluster was horizontally transferred to several fungal lineages and shown to be expanded in Cercospora beticola based on microsynteny with recipient genomes.</title>
        <authorList>
            <person name="De Jonge R."/>
            <person name="Ebert M.K."/>
            <person name="Suttle J.C."/>
            <person name="Jurick Ii W.M."/>
            <person name="Secor G.A."/>
            <person name="Thomma B.P."/>
            <person name="Van De Peer Y."/>
            <person name="Bolton M.D."/>
        </authorList>
    </citation>
    <scope>NUCLEOTIDE SEQUENCE [LARGE SCALE GENOMIC DNA]</scope>
    <source>
        <strain evidence="2 3">09-40</strain>
    </source>
</reference>
<dbReference type="OrthoDB" id="3643086at2759"/>
<evidence type="ECO:0000313" key="2">
    <source>
        <dbReference type="EMBL" id="PIA89514.1"/>
    </source>
</evidence>
<dbReference type="EMBL" id="LKMD01000108">
    <property type="protein sequence ID" value="PIA89514.1"/>
    <property type="molecule type" value="Genomic_DNA"/>
</dbReference>
<dbReference type="Proteomes" id="UP000230605">
    <property type="component" value="Chromosome 5"/>
</dbReference>
<evidence type="ECO:0000256" key="1">
    <source>
        <dbReference type="SAM" id="MobiDB-lite"/>
    </source>
</evidence>
<accession>A0A2G5HAF3</accession>
<gene>
    <name evidence="2" type="ORF">CB0940_06726</name>
</gene>
<feature type="compositionally biased region" description="Polar residues" evidence="1">
    <location>
        <begin position="50"/>
        <end position="65"/>
    </location>
</feature>
<feature type="region of interest" description="Disordered" evidence="1">
    <location>
        <begin position="27"/>
        <end position="72"/>
    </location>
</feature>
<evidence type="ECO:0000313" key="3">
    <source>
        <dbReference type="Proteomes" id="UP000230605"/>
    </source>
</evidence>
<organism evidence="2 3">
    <name type="scientific">Cercospora beticola</name>
    <name type="common">Sugarbeet leaf spot fungus</name>
    <dbReference type="NCBI Taxonomy" id="122368"/>
    <lineage>
        <taxon>Eukaryota</taxon>
        <taxon>Fungi</taxon>
        <taxon>Dikarya</taxon>
        <taxon>Ascomycota</taxon>
        <taxon>Pezizomycotina</taxon>
        <taxon>Dothideomycetes</taxon>
        <taxon>Dothideomycetidae</taxon>
        <taxon>Mycosphaerellales</taxon>
        <taxon>Mycosphaerellaceae</taxon>
        <taxon>Cercospora</taxon>
    </lineage>
</organism>
<protein>
    <submittedName>
        <fullName evidence="2">Uncharacterized protein</fullName>
    </submittedName>
</protein>